<keyword evidence="6" id="KW-1133">Transmembrane helix</keyword>
<evidence type="ECO:0000313" key="9">
    <source>
        <dbReference type="Proteomes" id="UP000188184"/>
    </source>
</evidence>
<keyword evidence="6" id="KW-0472">Membrane</keyword>
<dbReference type="PANTHER" id="PTHR47870">
    <property type="entry name" value="CYTOCHROME C-TYPE BIOGENESIS PROTEIN CCMH"/>
    <property type="match status" value="1"/>
</dbReference>
<dbReference type="EMBL" id="CP019640">
    <property type="protein sequence ID" value="AQQ53247.1"/>
    <property type="molecule type" value="Genomic_DNA"/>
</dbReference>
<dbReference type="InterPro" id="IPR005616">
    <property type="entry name" value="CcmH/CycL/Ccl2/NrfF_N"/>
</dbReference>
<dbReference type="Gene3D" id="1.10.8.640">
    <property type="entry name" value="Cytochrome C biogenesis protein"/>
    <property type="match status" value="1"/>
</dbReference>
<dbReference type="KEGG" id="pmar:B0X71_09260"/>
<keyword evidence="3 6" id="KW-0479">Metal-binding</keyword>
<sequence length="164" mass="18257">MMDRITVLLLAFVILLLPFSFPDSTSAQVNVVSRADMLEVAREIHPPGCTDSMTADYCTLSTATETRAEIYELLKQGNSKDEVVTILVDKYGERILASPVKEGFHLVAAWILPIVGITAGITGVFLLLKTWLRRRNGMKNAHTAEPAVSMEVEKRVQAELRNWL</sequence>
<dbReference type="Proteomes" id="UP000188184">
    <property type="component" value="Chromosome"/>
</dbReference>
<evidence type="ECO:0000256" key="1">
    <source>
        <dbReference type="ARBA" id="ARBA00010342"/>
    </source>
</evidence>
<dbReference type="OrthoDB" id="121848at2"/>
<dbReference type="GO" id="GO:0046872">
    <property type="term" value="F:metal ion binding"/>
    <property type="evidence" value="ECO:0007669"/>
    <property type="project" value="UniProtKB-KW"/>
</dbReference>
<comment type="similarity">
    <text evidence="1 6">Belongs to the CcmH/CycL/Ccl2/NrfF family.</text>
</comment>
<feature type="transmembrane region" description="Helical" evidence="6">
    <location>
        <begin position="107"/>
        <end position="128"/>
    </location>
</feature>
<dbReference type="CDD" id="cd16378">
    <property type="entry name" value="CcmH_N"/>
    <property type="match status" value="1"/>
</dbReference>
<organism evidence="8 9">
    <name type="scientific">Planococcus lenghuensis</name>
    <dbReference type="NCBI Taxonomy" id="2213202"/>
    <lineage>
        <taxon>Bacteria</taxon>
        <taxon>Bacillati</taxon>
        <taxon>Bacillota</taxon>
        <taxon>Bacilli</taxon>
        <taxon>Bacillales</taxon>
        <taxon>Caryophanaceae</taxon>
        <taxon>Planococcus</taxon>
    </lineage>
</organism>
<evidence type="ECO:0000259" key="7">
    <source>
        <dbReference type="Pfam" id="PF03918"/>
    </source>
</evidence>
<dbReference type="InterPro" id="IPR051263">
    <property type="entry name" value="C-type_cytochrome_biogenesis"/>
</dbReference>
<evidence type="ECO:0000256" key="2">
    <source>
        <dbReference type="ARBA" id="ARBA00022617"/>
    </source>
</evidence>
<protein>
    <recommendedName>
        <fullName evidence="6">Cytochrome c-type biogenesis protein</fullName>
    </recommendedName>
</protein>
<accession>A0A1Q2KZL2</accession>
<evidence type="ECO:0000256" key="3">
    <source>
        <dbReference type="ARBA" id="ARBA00022723"/>
    </source>
</evidence>
<dbReference type="AlphaFoldDB" id="A0A1Q2KZL2"/>
<name>A0A1Q2KZL2_9BACL</name>
<keyword evidence="9" id="KW-1185">Reference proteome</keyword>
<proteinExistence type="inferred from homology"/>
<dbReference type="GO" id="GO:0005886">
    <property type="term" value="C:plasma membrane"/>
    <property type="evidence" value="ECO:0007669"/>
    <property type="project" value="TreeGrafter"/>
</dbReference>
<keyword evidence="6" id="KW-0812">Transmembrane</keyword>
<dbReference type="InterPro" id="IPR038297">
    <property type="entry name" value="CcmH/CycL/NrfF/Ccl2_sf"/>
</dbReference>
<evidence type="ECO:0000256" key="5">
    <source>
        <dbReference type="ARBA" id="ARBA00023004"/>
    </source>
</evidence>
<evidence type="ECO:0000256" key="6">
    <source>
        <dbReference type="RuleBase" id="RU364112"/>
    </source>
</evidence>
<dbReference type="RefSeq" id="WP_077589134.1">
    <property type="nucleotide sequence ID" value="NZ_CP019640.1"/>
</dbReference>
<comment type="function">
    <text evidence="6">Possible subunit of a heme lyase.</text>
</comment>
<dbReference type="PANTHER" id="PTHR47870:SF4">
    <property type="entry name" value="CYTOCHROME C-TYPE BIOGENESIS PROTEIN CYCH"/>
    <property type="match status" value="1"/>
</dbReference>
<keyword evidence="2 6" id="KW-0349">Heme</keyword>
<evidence type="ECO:0000313" key="8">
    <source>
        <dbReference type="EMBL" id="AQQ53247.1"/>
    </source>
</evidence>
<keyword evidence="4 6" id="KW-0732">Signal</keyword>
<reference evidence="8 9" key="1">
    <citation type="submission" date="2017-02" db="EMBL/GenBank/DDBJ databases">
        <title>The complete genomic sequence of a novel cold adapted crude oil-degrading bacterium Planococcus qaidamina Y42.</title>
        <authorList>
            <person name="Yang R."/>
        </authorList>
    </citation>
    <scope>NUCLEOTIDE SEQUENCE [LARGE SCALE GENOMIC DNA]</scope>
    <source>
        <strain evidence="8 9">Y42</strain>
    </source>
</reference>
<feature type="domain" description="CcmH/CycL/Ccl2/NrfF N-terminal" evidence="7">
    <location>
        <begin position="23"/>
        <end position="151"/>
    </location>
</feature>
<dbReference type="Pfam" id="PF03918">
    <property type="entry name" value="CcmH"/>
    <property type="match status" value="1"/>
</dbReference>
<keyword evidence="5 6" id="KW-0408">Iron</keyword>
<evidence type="ECO:0000256" key="4">
    <source>
        <dbReference type="ARBA" id="ARBA00022729"/>
    </source>
</evidence>
<gene>
    <name evidence="8" type="ORF">B0X71_09260</name>
</gene>